<protein>
    <submittedName>
        <fullName evidence="1">Uncharacterized protein</fullName>
    </submittedName>
</protein>
<name>A0A820LMP3_9BILA</name>
<dbReference type="Proteomes" id="UP000663866">
    <property type="component" value="Unassembled WGS sequence"/>
</dbReference>
<dbReference type="AlphaFoldDB" id="A0A820LMP3"/>
<evidence type="ECO:0000313" key="1">
    <source>
        <dbReference type="EMBL" id="CAF4359861.1"/>
    </source>
</evidence>
<reference evidence="1" key="1">
    <citation type="submission" date="2021-02" db="EMBL/GenBank/DDBJ databases">
        <authorList>
            <person name="Nowell W R."/>
        </authorList>
    </citation>
    <scope>NUCLEOTIDE SEQUENCE</scope>
</reference>
<comment type="caution">
    <text evidence="1">The sequence shown here is derived from an EMBL/GenBank/DDBJ whole genome shotgun (WGS) entry which is preliminary data.</text>
</comment>
<dbReference type="EMBL" id="CAJOBG010032011">
    <property type="protein sequence ID" value="CAF4359861.1"/>
    <property type="molecule type" value="Genomic_DNA"/>
</dbReference>
<feature type="non-terminal residue" evidence="1">
    <location>
        <position position="55"/>
    </location>
</feature>
<sequence length="55" mass="6426">MDQDDDQYRWESGYERTWEVIQEDESGSIAAAVNAINQKNRRKELAQLPNVRLGM</sequence>
<accession>A0A820LMP3</accession>
<proteinExistence type="predicted"/>
<evidence type="ECO:0000313" key="2">
    <source>
        <dbReference type="Proteomes" id="UP000663866"/>
    </source>
</evidence>
<gene>
    <name evidence="1" type="ORF">OVN521_LOCUS33153</name>
</gene>
<keyword evidence="2" id="KW-1185">Reference proteome</keyword>
<organism evidence="1 2">
    <name type="scientific">Rotaria magnacalcarata</name>
    <dbReference type="NCBI Taxonomy" id="392030"/>
    <lineage>
        <taxon>Eukaryota</taxon>
        <taxon>Metazoa</taxon>
        <taxon>Spiralia</taxon>
        <taxon>Gnathifera</taxon>
        <taxon>Rotifera</taxon>
        <taxon>Eurotatoria</taxon>
        <taxon>Bdelloidea</taxon>
        <taxon>Philodinida</taxon>
        <taxon>Philodinidae</taxon>
        <taxon>Rotaria</taxon>
    </lineage>
</organism>